<evidence type="ECO:0000313" key="3">
    <source>
        <dbReference type="RefSeq" id="XP_022097818.1"/>
    </source>
</evidence>
<dbReference type="SMART" id="SM00175">
    <property type="entry name" value="RAB"/>
    <property type="match status" value="1"/>
</dbReference>
<dbReference type="SUPFAM" id="SSF52540">
    <property type="entry name" value="P-loop containing nucleoside triphosphate hydrolases"/>
    <property type="match status" value="1"/>
</dbReference>
<name>A0A8B7YWW9_ACAPL</name>
<dbReference type="GO" id="GO:0008361">
    <property type="term" value="P:regulation of cell size"/>
    <property type="evidence" value="ECO:0007669"/>
    <property type="project" value="TreeGrafter"/>
</dbReference>
<dbReference type="GO" id="GO:0005829">
    <property type="term" value="C:cytosol"/>
    <property type="evidence" value="ECO:0007669"/>
    <property type="project" value="TreeGrafter"/>
</dbReference>
<dbReference type="GO" id="GO:0003924">
    <property type="term" value="F:GTPase activity"/>
    <property type="evidence" value="ECO:0007669"/>
    <property type="project" value="InterPro"/>
</dbReference>
<organism evidence="2 3">
    <name type="scientific">Acanthaster planci</name>
    <name type="common">Crown-of-thorns starfish</name>
    <dbReference type="NCBI Taxonomy" id="133434"/>
    <lineage>
        <taxon>Eukaryota</taxon>
        <taxon>Metazoa</taxon>
        <taxon>Echinodermata</taxon>
        <taxon>Eleutherozoa</taxon>
        <taxon>Asterozoa</taxon>
        <taxon>Asteroidea</taxon>
        <taxon>Valvatacea</taxon>
        <taxon>Valvatida</taxon>
        <taxon>Acanthasteridae</taxon>
        <taxon>Acanthaster</taxon>
    </lineage>
</organism>
<protein>
    <submittedName>
        <fullName evidence="3">Rho GTPase-activating protein 190-like</fullName>
    </submittedName>
</protein>
<dbReference type="GO" id="GO:0005525">
    <property type="term" value="F:GTP binding"/>
    <property type="evidence" value="ECO:0007669"/>
    <property type="project" value="InterPro"/>
</dbReference>
<dbReference type="GeneID" id="110983132"/>
<dbReference type="InterPro" id="IPR051978">
    <property type="entry name" value="Rho-GAP_domain"/>
</dbReference>
<dbReference type="Pfam" id="PF00071">
    <property type="entry name" value="Ras"/>
    <property type="match status" value="1"/>
</dbReference>
<evidence type="ECO:0000313" key="2">
    <source>
        <dbReference type="Proteomes" id="UP000694845"/>
    </source>
</evidence>
<dbReference type="KEGG" id="aplc:110983132"/>
<dbReference type="PANTHER" id="PTHR46005">
    <property type="entry name" value="RHO GTPASE-ACTIVATING PROTEIN 190"/>
    <property type="match status" value="1"/>
</dbReference>
<dbReference type="InterPro" id="IPR036517">
    <property type="entry name" value="FF_domain_sf"/>
</dbReference>
<gene>
    <name evidence="3" type="primary">LOC110983132</name>
</gene>
<dbReference type="GO" id="GO:0005096">
    <property type="term" value="F:GTPase activator activity"/>
    <property type="evidence" value="ECO:0007669"/>
    <property type="project" value="TreeGrafter"/>
</dbReference>
<dbReference type="RefSeq" id="XP_022097818.1">
    <property type="nucleotide sequence ID" value="XM_022242126.1"/>
</dbReference>
<dbReference type="AlphaFoldDB" id="A0A8B7YWW9"/>
<dbReference type="PRINTS" id="PR00449">
    <property type="entry name" value="RASTRNSFRMNG"/>
</dbReference>
<dbReference type="GO" id="GO:0050770">
    <property type="term" value="P:regulation of axonogenesis"/>
    <property type="evidence" value="ECO:0007669"/>
    <property type="project" value="TreeGrafter"/>
</dbReference>
<feature type="domain" description="Rho GTPase-activating protein FF" evidence="1">
    <location>
        <begin position="258"/>
        <end position="334"/>
    </location>
</feature>
<dbReference type="Proteomes" id="UP000694845">
    <property type="component" value="Unplaced"/>
</dbReference>
<dbReference type="GO" id="GO:0007266">
    <property type="term" value="P:Rho protein signal transduction"/>
    <property type="evidence" value="ECO:0007669"/>
    <property type="project" value="TreeGrafter"/>
</dbReference>
<dbReference type="Pfam" id="PF16512">
    <property type="entry name" value="RhoGAP-FF1"/>
    <property type="match status" value="1"/>
</dbReference>
<proteinExistence type="predicted"/>
<dbReference type="Gene3D" id="1.10.10.440">
    <property type="entry name" value="FF domain"/>
    <property type="match status" value="1"/>
</dbReference>
<evidence type="ECO:0000259" key="1">
    <source>
        <dbReference type="Pfam" id="PF16512"/>
    </source>
</evidence>
<dbReference type="InterPro" id="IPR001806">
    <property type="entry name" value="Small_GTPase"/>
</dbReference>
<dbReference type="PANTHER" id="PTHR46005:SF4">
    <property type="entry name" value="RHO GTPASE-ACTIVATING PROTEIN 190"/>
    <property type="match status" value="1"/>
</dbReference>
<dbReference type="InterPro" id="IPR027417">
    <property type="entry name" value="P-loop_NTPase"/>
</dbReference>
<dbReference type="OMA" id="RINDHYM"/>
<accession>A0A8B7YWW9</accession>
<reference evidence="3" key="1">
    <citation type="submission" date="2025-08" db="UniProtKB">
        <authorList>
            <consortium name="RefSeq"/>
        </authorList>
    </citation>
    <scope>IDENTIFICATION</scope>
</reference>
<dbReference type="InterPro" id="IPR032835">
    <property type="entry name" value="RhoGAP-FF1"/>
</dbReference>
<dbReference type="OrthoDB" id="9994905at2759"/>
<keyword evidence="2" id="KW-1185">Reference proteome</keyword>
<dbReference type="Gene3D" id="3.40.50.300">
    <property type="entry name" value="P-loop containing nucleotide triphosphate hydrolases"/>
    <property type="match status" value="1"/>
</dbReference>
<sequence>MSKKPVERVFHIAVVGLSGDERTKGAAGVGKSCLCNRFVRPHADHFYKDHISIISQIDFSGQVINNDHFLYWGEVTKNLDDGSQVTCSVVELTEFIDDQSFQPLRGHGDKDYRKRCKTSLTSAEKLMYICKDQLGDERNYDRKIMADGKFVVDGFIVVYDVSHVQNRPLNKQSSFITELLSSPLQKSKKPCVLVATKCEEPESTAYEEVKAIRDKKKVTLVETSAFENVNVDFAFLTLVNLIDKNKKRPMEVPFVNGIKKQKEVLDKVEDAYMGLLARSVTDYHAVWNRTKKELADEDNYLTYLRYIGSEIAAKKFKSHIKKLKEAQQQRKKQQCLETLPLALQDMLPDLQSIGGRSVYKFNAWKGGEYNIATGQSSLRPRNK</sequence>